<reference evidence="4" key="1">
    <citation type="journal article" date="2019" name="Int. J. Syst. Evol. Microbiol.">
        <title>The Global Catalogue of Microorganisms (GCM) 10K type strain sequencing project: providing services to taxonomists for standard genome sequencing and annotation.</title>
        <authorList>
            <consortium name="The Broad Institute Genomics Platform"/>
            <consortium name="The Broad Institute Genome Sequencing Center for Infectious Disease"/>
            <person name="Wu L."/>
            <person name="Ma J."/>
        </authorList>
    </citation>
    <scope>NUCLEOTIDE SEQUENCE [LARGE SCALE GENOMIC DNA]</scope>
    <source>
        <strain evidence="4">JCM 17441</strain>
    </source>
</reference>
<keyword evidence="2" id="KW-0812">Transmembrane</keyword>
<feature type="transmembrane region" description="Helical" evidence="2">
    <location>
        <begin position="113"/>
        <end position="130"/>
    </location>
</feature>
<evidence type="ECO:0008006" key="5">
    <source>
        <dbReference type="Google" id="ProtNLM"/>
    </source>
</evidence>
<feature type="transmembrane region" description="Helical" evidence="2">
    <location>
        <begin position="306"/>
        <end position="326"/>
    </location>
</feature>
<feature type="transmembrane region" description="Helical" evidence="2">
    <location>
        <begin position="386"/>
        <end position="403"/>
    </location>
</feature>
<feature type="transmembrane region" description="Helical" evidence="2">
    <location>
        <begin position="45"/>
        <end position="62"/>
    </location>
</feature>
<feature type="transmembrane region" description="Helical" evidence="2">
    <location>
        <begin position="83"/>
        <end position="101"/>
    </location>
</feature>
<feature type="transmembrane region" description="Helical" evidence="2">
    <location>
        <begin position="137"/>
        <end position="159"/>
    </location>
</feature>
<evidence type="ECO:0000256" key="1">
    <source>
        <dbReference type="SAM" id="MobiDB-lite"/>
    </source>
</evidence>
<protein>
    <recommendedName>
        <fullName evidence="5">Cell division protein FtsW</fullName>
    </recommendedName>
</protein>
<feature type="region of interest" description="Disordered" evidence="1">
    <location>
        <begin position="410"/>
        <end position="451"/>
    </location>
</feature>
<organism evidence="3 4">
    <name type="scientific">Dactylosporangium darangshiense</name>
    <dbReference type="NCBI Taxonomy" id="579108"/>
    <lineage>
        <taxon>Bacteria</taxon>
        <taxon>Bacillati</taxon>
        <taxon>Actinomycetota</taxon>
        <taxon>Actinomycetes</taxon>
        <taxon>Micromonosporales</taxon>
        <taxon>Micromonosporaceae</taxon>
        <taxon>Dactylosporangium</taxon>
    </lineage>
</organism>
<evidence type="ECO:0000313" key="3">
    <source>
        <dbReference type="EMBL" id="GAA4259439.1"/>
    </source>
</evidence>
<accession>A0ABP8DM45</accession>
<gene>
    <name evidence="3" type="ORF">GCM10022255_084050</name>
</gene>
<feature type="compositionally biased region" description="Basic and acidic residues" evidence="1">
    <location>
        <begin position="410"/>
        <end position="429"/>
    </location>
</feature>
<dbReference type="EMBL" id="BAABAT010000035">
    <property type="protein sequence ID" value="GAA4259439.1"/>
    <property type="molecule type" value="Genomic_DNA"/>
</dbReference>
<keyword evidence="4" id="KW-1185">Reference proteome</keyword>
<feature type="compositionally biased region" description="Polar residues" evidence="1">
    <location>
        <begin position="441"/>
        <end position="451"/>
    </location>
</feature>
<proteinExistence type="predicted"/>
<keyword evidence="2" id="KW-0472">Membrane</keyword>
<name>A0ABP8DM45_9ACTN</name>
<evidence type="ECO:0000313" key="4">
    <source>
        <dbReference type="Proteomes" id="UP001500620"/>
    </source>
</evidence>
<feature type="transmembrane region" description="Helical" evidence="2">
    <location>
        <begin position="347"/>
        <end position="366"/>
    </location>
</feature>
<feature type="transmembrane region" description="Helical" evidence="2">
    <location>
        <begin position="21"/>
        <end position="39"/>
    </location>
</feature>
<feature type="transmembrane region" description="Helical" evidence="2">
    <location>
        <begin position="171"/>
        <end position="189"/>
    </location>
</feature>
<comment type="caution">
    <text evidence="3">The sequence shown here is derived from an EMBL/GenBank/DDBJ whole genome shotgun (WGS) entry which is preliminary data.</text>
</comment>
<dbReference type="Proteomes" id="UP001500620">
    <property type="component" value="Unassembled WGS sequence"/>
</dbReference>
<feature type="transmembrane region" description="Helical" evidence="2">
    <location>
        <begin position="253"/>
        <end position="270"/>
    </location>
</feature>
<feature type="transmembrane region" description="Helical" evidence="2">
    <location>
        <begin position="223"/>
        <end position="241"/>
    </location>
</feature>
<evidence type="ECO:0000256" key="2">
    <source>
        <dbReference type="SAM" id="Phobius"/>
    </source>
</evidence>
<feature type="transmembrane region" description="Helical" evidence="2">
    <location>
        <begin position="201"/>
        <end position="217"/>
    </location>
</feature>
<sequence length="451" mass="46710">MVSVGRALLQDVRSPDDVAGALLQAGAALLLTLTWAVYANPSPPLIAWSVFAGVGVCSWLFLATVTRSARDVGSGAGASELRGVLLVAILLTQLGFLLRLTGQKGSTAPAREWLAFLAATLVFLAVREVGRRRVHVVAWAVLVGVLLVGSIAAVILTPHPNNGPRLRWEDGLPAAGLAAALAGALALWWAMRSGRVPPEAIRVHVVAVPPLAVYAFTRDPGAAALTAGASAGAVIAAGRVVWGSTWWLTLRPVALGTAVAVGVGAVFRVIDPYGIFTKPPTDAPRDLVGVWQDGHGPSLGAVAGPFAVRAVILLALVFAVQVGLMLHRVLRIAPPPPGDKPGRFARVWAAALGGQLLVSVLAPLAGQIPGFSVPPSVASLPLASDGVSFMIAFVALGLLFATAQPSAETHDVAHDLPRHPDRRSDHGAEQQRFATSRAVGSDTSRPSTPPF</sequence>
<keyword evidence="2" id="KW-1133">Transmembrane helix</keyword>